<evidence type="ECO:0000256" key="4">
    <source>
        <dbReference type="SAM" id="MobiDB-lite"/>
    </source>
</evidence>
<dbReference type="Gene3D" id="3.90.226.10">
    <property type="entry name" value="2-enoyl-CoA Hydratase, Chain A, domain 1"/>
    <property type="match status" value="1"/>
</dbReference>
<dbReference type="InterPro" id="IPR022408">
    <property type="entry name" value="Acyl-CoA-binding_prot_CS"/>
</dbReference>
<dbReference type="SUPFAM" id="SSF52096">
    <property type="entry name" value="ClpP/crotonase"/>
    <property type="match status" value="1"/>
</dbReference>
<dbReference type="PANTHER" id="PTHR43684">
    <property type="match status" value="1"/>
</dbReference>
<proteinExistence type="predicted"/>
<keyword evidence="2" id="KW-0576">Peroxisome</keyword>
<evidence type="ECO:0000313" key="6">
    <source>
        <dbReference type="Ensembl" id="ENSCPBP00000011909.1"/>
    </source>
</evidence>
<keyword evidence="3" id="KW-0413">Isomerase</keyword>
<dbReference type="InterPro" id="IPR029045">
    <property type="entry name" value="ClpP/crotonase-like_dom_sf"/>
</dbReference>
<accession>A0A8C3HAC3</accession>
<dbReference type="PROSITE" id="PS00880">
    <property type="entry name" value="ACB_1"/>
    <property type="match status" value="1"/>
</dbReference>
<dbReference type="InterPro" id="IPR014352">
    <property type="entry name" value="FERM/acyl-CoA-bd_prot_sf"/>
</dbReference>
<name>A0A8C3HAC3_CHRPI</name>
<dbReference type="PANTHER" id="PTHR43684:SF1">
    <property type="entry name" value="ENOYL-COA DELTA ISOMERASE 2"/>
    <property type="match status" value="1"/>
</dbReference>
<dbReference type="InterPro" id="IPR014748">
    <property type="entry name" value="Enoyl-CoA_hydra_C"/>
</dbReference>
<feature type="region of interest" description="Disordered" evidence="4">
    <location>
        <begin position="68"/>
        <end position="98"/>
    </location>
</feature>
<evidence type="ECO:0000313" key="7">
    <source>
        <dbReference type="Proteomes" id="UP000694380"/>
    </source>
</evidence>
<dbReference type="InterPro" id="IPR001753">
    <property type="entry name" value="Enoyl-CoA_hydra/iso"/>
</dbReference>
<evidence type="ECO:0000256" key="3">
    <source>
        <dbReference type="ARBA" id="ARBA00023235"/>
    </source>
</evidence>
<dbReference type="Proteomes" id="UP000694380">
    <property type="component" value="Unplaced"/>
</dbReference>
<dbReference type="PROSITE" id="PS51228">
    <property type="entry name" value="ACB_2"/>
    <property type="match status" value="1"/>
</dbReference>
<dbReference type="GO" id="GO:0005739">
    <property type="term" value="C:mitochondrion"/>
    <property type="evidence" value="ECO:0007669"/>
    <property type="project" value="Ensembl"/>
</dbReference>
<dbReference type="SUPFAM" id="SSF47027">
    <property type="entry name" value="Acyl-CoA binding protein"/>
    <property type="match status" value="1"/>
</dbReference>
<dbReference type="Pfam" id="PF00887">
    <property type="entry name" value="ACBP"/>
    <property type="match status" value="1"/>
</dbReference>
<sequence>MGLKSLLKPPPLSCADNAGVSLTLLLIHTISSLLSSQLHCHSQKQILSLSLSHTHTHSACTSFTPMSASHVTHRPSRPPTGAPCQARPAARPAGRRRRRWQRLLPRGAGPGPCPAAALTSRSSLGCGACVQPRAVRSRLSAPGFCMAAAAAFCLAQSLRLRPVAGASRTVHAVRFPVIQLHTTGATMRVSQEVFEKAKDQLKLLKEDPGNEVKLKLYALFKQATEGPCSSPKPGMLDFVKKAKWDAWSSLGSLSKDNARQKYVDLVSSLVSSESSSQVKDTTPDSKHGYETLQVTTTDNITKIMLNRPEKKNAITTQMYREIIQALEEAAKDDSVITVITGNGDYYCSGNDLNNFTNIPAGGIEKMAKDGAVLLENFVKHFIDFPKPLIAVVNGPAVGISVTLLGLFDIVYATDRATFHTPFSELGQSPEGCSSYMFPKIMGLSKANEMLLFNKKLTAGEAYAQGLVTEVFPDWTFEKEVWIRLKAYANLPKNSLALSKQLIRGVEKEKLHAVNCQECELLRERWLSDECMNAIMSFFGKKSKL</sequence>
<dbReference type="GO" id="GO:0005777">
    <property type="term" value="C:peroxisome"/>
    <property type="evidence" value="ECO:0007669"/>
    <property type="project" value="UniProtKB-SubCell"/>
</dbReference>
<dbReference type="Gene3D" id="1.10.12.10">
    <property type="entry name" value="Lyase 2-enoyl-coa Hydratase, Chain A, domain 2"/>
    <property type="match status" value="1"/>
</dbReference>
<reference evidence="6" key="1">
    <citation type="submission" date="2025-08" db="UniProtKB">
        <authorList>
            <consortium name="Ensembl"/>
        </authorList>
    </citation>
    <scope>IDENTIFICATION</scope>
</reference>
<gene>
    <name evidence="6" type="primary">ECI2</name>
</gene>
<feature type="domain" description="ACB" evidence="5">
    <location>
        <begin position="190"/>
        <end position="275"/>
    </location>
</feature>
<dbReference type="Pfam" id="PF00378">
    <property type="entry name" value="ECH_1"/>
    <property type="match status" value="1"/>
</dbReference>
<dbReference type="InterPro" id="IPR051053">
    <property type="entry name" value="ECH/Chromodomain_protein"/>
</dbReference>
<evidence type="ECO:0000256" key="1">
    <source>
        <dbReference type="ARBA" id="ARBA00004275"/>
    </source>
</evidence>
<dbReference type="GO" id="GO:0000062">
    <property type="term" value="F:fatty-acyl-CoA binding"/>
    <property type="evidence" value="ECO:0007669"/>
    <property type="project" value="InterPro"/>
</dbReference>
<dbReference type="AlphaFoldDB" id="A0A8C3HAC3"/>
<dbReference type="PRINTS" id="PR00689">
    <property type="entry name" value="ACOABINDINGP"/>
</dbReference>
<protein>
    <submittedName>
        <fullName evidence="6">Enoyl-CoA delta isomerase 2</fullName>
    </submittedName>
</protein>
<dbReference type="CDD" id="cd00435">
    <property type="entry name" value="ACBP"/>
    <property type="match status" value="1"/>
</dbReference>
<dbReference type="InterPro" id="IPR000582">
    <property type="entry name" value="Acyl-CoA-binding_protein"/>
</dbReference>
<dbReference type="FunFam" id="3.90.226.10:FF:000084">
    <property type="entry name" value="Enoyl-CoA delta isomerase 2, mitochondrial"/>
    <property type="match status" value="1"/>
</dbReference>
<dbReference type="Gene3D" id="1.20.80.10">
    <property type="match status" value="1"/>
</dbReference>
<evidence type="ECO:0000256" key="2">
    <source>
        <dbReference type="ARBA" id="ARBA00023140"/>
    </source>
</evidence>
<evidence type="ECO:0000259" key="5">
    <source>
        <dbReference type="PROSITE" id="PS51228"/>
    </source>
</evidence>
<dbReference type="CDD" id="cd06558">
    <property type="entry name" value="crotonase-like"/>
    <property type="match status" value="1"/>
</dbReference>
<comment type="subcellular location">
    <subcellularLocation>
        <location evidence="1">Peroxisome</location>
    </subcellularLocation>
</comment>
<dbReference type="Ensembl" id="ENSCPBT00000014224.1">
    <property type="protein sequence ID" value="ENSCPBP00000011909.1"/>
    <property type="gene ID" value="ENSCPBG00000009023.1"/>
</dbReference>
<dbReference type="GO" id="GO:0004165">
    <property type="term" value="F:delta(3)-delta(2)-enoyl-CoA isomerase activity"/>
    <property type="evidence" value="ECO:0007669"/>
    <property type="project" value="UniProtKB-ARBA"/>
</dbReference>
<organism evidence="6 7">
    <name type="scientific">Chrysemys picta bellii</name>
    <name type="common">Western painted turtle</name>
    <name type="synonym">Emys bellii</name>
    <dbReference type="NCBI Taxonomy" id="8478"/>
    <lineage>
        <taxon>Eukaryota</taxon>
        <taxon>Metazoa</taxon>
        <taxon>Chordata</taxon>
        <taxon>Craniata</taxon>
        <taxon>Vertebrata</taxon>
        <taxon>Euteleostomi</taxon>
        <taxon>Archelosauria</taxon>
        <taxon>Testudinata</taxon>
        <taxon>Testudines</taxon>
        <taxon>Cryptodira</taxon>
        <taxon>Durocryptodira</taxon>
        <taxon>Testudinoidea</taxon>
        <taxon>Emydidae</taxon>
        <taxon>Chrysemys</taxon>
    </lineage>
</organism>
<keyword evidence="7" id="KW-1185">Reference proteome</keyword>
<feature type="compositionally biased region" description="Low complexity" evidence="4">
    <location>
        <begin position="82"/>
        <end position="92"/>
    </location>
</feature>
<dbReference type="GeneTree" id="ENSGT00940000155105"/>
<reference evidence="6" key="2">
    <citation type="submission" date="2025-09" db="UniProtKB">
        <authorList>
            <consortium name="Ensembl"/>
        </authorList>
    </citation>
    <scope>IDENTIFICATION</scope>
</reference>
<dbReference type="InterPro" id="IPR035984">
    <property type="entry name" value="Acyl-CoA-binding_sf"/>
</dbReference>